<dbReference type="Gene3D" id="3.30.465.10">
    <property type="match status" value="1"/>
</dbReference>
<protein>
    <recommendedName>
        <fullName evidence="2">D-arabinono-1,4-lactone oxidase C-terminal domain-containing protein</fullName>
    </recommendedName>
</protein>
<name>A0ABQ6JZB2_9MICO</name>
<keyword evidence="1" id="KW-0560">Oxidoreductase</keyword>
<accession>A0ABQ6JZB2</accession>
<reference evidence="4" key="1">
    <citation type="journal article" date="2019" name="Int. J. Syst. Evol. Microbiol.">
        <title>The Global Catalogue of Microorganisms (GCM) 10K type strain sequencing project: providing services to taxonomists for standard genome sequencing and annotation.</title>
        <authorList>
            <consortium name="The Broad Institute Genomics Platform"/>
            <consortium name="The Broad Institute Genome Sequencing Center for Infectious Disease"/>
            <person name="Wu L."/>
            <person name="Ma J."/>
        </authorList>
    </citation>
    <scope>NUCLEOTIDE SEQUENCE [LARGE SCALE GENOMIC DNA]</scope>
    <source>
        <strain evidence="4">NBRC 108755</strain>
    </source>
</reference>
<feature type="domain" description="D-arabinono-1,4-lactone oxidase C-terminal" evidence="2">
    <location>
        <begin position="42"/>
        <end position="167"/>
    </location>
</feature>
<dbReference type="Gene3D" id="3.30.70.2520">
    <property type="match status" value="1"/>
</dbReference>
<dbReference type="Gene3D" id="3.30.70.2530">
    <property type="match status" value="1"/>
</dbReference>
<comment type="caution">
    <text evidence="3">The sequence shown here is derived from an EMBL/GenBank/DDBJ whole genome shotgun (WGS) entry which is preliminary data.</text>
</comment>
<dbReference type="InterPro" id="IPR016169">
    <property type="entry name" value="FAD-bd_PCMH_sub2"/>
</dbReference>
<dbReference type="PANTHER" id="PTHR43762">
    <property type="entry name" value="L-GULONOLACTONE OXIDASE"/>
    <property type="match status" value="1"/>
</dbReference>
<dbReference type="Gene3D" id="1.10.45.10">
    <property type="entry name" value="Vanillyl-alcohol Oxidase, Chain A, domain 4"/>
    <property type="match status" value="1"/>
</dbReference>
<dbReference type="Proteomes" id="UP001157069">
    <property type="component" value="Unassembled WGS sequence"/>
</dbReference>
<sequence length="172" mass="19392">MHPIAGVDPVHCTEQLGVPGPWLDRLPHFRLEFTPSNGDELQTEYLVPRAMALDALRAVRSLASRIRPLLQVTEVREVAADELWLSGAYASDVVALHFTWRPEERAVDALLPELEHRLLPLGARPHWGKRFAADAAALEPLYPRLADFRALARRHDPRGVFVNDYLRAKLGL</sequence>
<dbReference type="EMBL" id="BSVA01000001">
    <property type="protein sequence ID" value="GMA92703.1"/>
    <property type="molecule type" value="Genomic_DNA"/>
</dbReference>
<dbReference type="InterPro" id="IPR016171">
    <property type="entry name" value="Vanillyl_alc_oxidase_C-sub2"/>
</dbReference>
<evidence type="ECO:0000256" key="1">
    <source>
        <dbReference type="ARBA" id="ARBA00023002"/>
    </source>
</evidence>
<organism evidence="3 4">
    <name type="scientific">Homoserinibacter gongjuensis</name>
    <dbReference type="NCBI Taxonomy" id="1162968"/>
    <lineage>
        <taxon>Bacteria</taxon>
        <taxon>Bacillati</taxon>
        <taxon>Actinomycetota</taxon>
        <taxon>Actinomycetes</taxon>
        <taxon>Micrococcales</taxon>
        <taxon>Microbacteriaceae</taxon>
        <taxon>Homoserinibacter</taxon>
    </lineage>
</organism>
<dbReference type="InterPro" id="IPR010031">
    <property type="entry name" value="FAD_lactone_oxidase-like"/>
</dbReference>
<evidence type="ECO:0000259" key="2">
    <source>
        <dbReference type="Pfam" id="PF04030"/>
    </source>
</evidence>
<gene>
    <name evidence="3" type="ORF">GCM10025869_32320</name>
</gene>
<keyword evidence="4" id="KW-1185">Reference proteome</keyword>
<dbReference type="InterPro" id="IPR007173">
    <property type="entry name" value="ALO_C"/>
</dbReference>
<dbReference type="Pfam" id="PF04030">
    <property type="entry name" value="ALO"/>
    <property type="match status" value="1"/>
</dbReference>
<evidence type="ECO:0000313" key="3">
    <source>
        <dbReference type="EMBL" id="GMA92703.1"/>
    </source>
</evidence>
<dbReference type="PANTHER" id="PTHR43762:SF1">
    <property type="entry name" value="D-ARABINONO-1,4-LACTONE OXIDASE"/>
    <property type="match status" value="1"/>
</dbReference>
<evidence type="ECO:0000313" key="4">
    <source>
        <dbReference type="Proteomes" id="UP001157069"/>
    </source>
</evidence>
<proteinExistence type="predicted"/>